<evidence type="ECO:0000256" key="1">
    <source>
        <dbReference type="ARBA" id="ARBA00001947"/>
    </source>
</evidence>
<evidence type="ECO:0000313" key="7">
    <source>
        <dbReference type="Proteomes" id="UP000032679"/>
    </source>
</evidence>
<evidence type="ECO:0000313" key="6">
    <source>
        <dbReference type="EMBL" id="GAN53377.1"/>
    </source>
</evidence>
<evidence type="ECO:0000256" key="3">
    <source>
        <dbReference type="ARBA" id="ARBA00022801"/>
    </source>
</evidence>
<evidence type="ECO:0000259" key="5">
    <source>
        <dbReference type="Pfam" id="PF24827"/>
    </source>
</evidence>
<gene>
    <name evidence="6" type="ORF">Tasa_009_172</name>
</gene>
<organism evidence="6 7">
    <name type="scientific">Tanticharoenia sakaeratensis NBRC 103193</name>
    <dbReference type="NCBI Taxonomy" id="1231623"/>
    <lineage>
        <taxon>Bacteria</taxon>
        <taxon>Pseudomonadati</taxon>
        <taxon>Pseudomonadota</taxon>
        <taxon>Alphaproteobacteria</taxon>
        <taxon>Acetobacterales</taxon>
        <taxon>Acetobacteraceae</taxon>
        <taxon>Tanticharoenia</taxon>
    </lineage>
</organism>
<dbReference type="Pfam" id="PF24827">
    <property type="entry name" value="AstE_AspA_cat"/>
    <property type="match status" value="1"/>
</dbReference>
<reference evidence="6 7" key="1">
    <citation type="submission" date="2012-10" db="EMBL/GenBank/DDBJ databases">
        <title>Genome sequencing of Tanticharoenia sakaeratensis NBRC 103193.</title>
        <authorList>
            <person name="Azuma Y."/>
            <person name="Hadano H."/>
            <person name="Hirakawa H."/>
            <person name="Matsushita K."/>
        </authorList>
    </citation>
    <scope>NUCLEOTIDE SEQUENCE [LARGE SCALE GENOMIC DNA]</scope>
    <source>
        <strain evidence="6 7">NBRC 103193</strain>
    </source>
</reference>
<proteinExistence type="predicted"/>
<dbReference type="SUPFAM" id="SSF53187">
    <property type="entry name" value="Zn-dependent exopeptidases"/>
    <property type="match status" value="1"/>
</dbReference>
<dbReference type="STRING" id="1231623.Tasa_009_172"/>
<comment type="caution">
    <text evidence="6">The sequence shown here is derived from an EMBL/GenBank/DDBJ whole genome shotgun (WGS) entry which is preliminary data.</text>
</comment>
<dbReference type="InterPro" id="IPR050178">
    <property type="entry name" value="AspA/AstE_fam"/>
</dbReference>
<dbReference type="OrthoDB" id="7813621at2"/>
<sequence>MTCVAVPRDHHRVRVRRTALATSLYTPQSPLPAFEQSLPPPDLSRWLTGNDGIPGVITQRSGHAGPTVVIVSLVHGNEYAGATALDRLLRSGLTPPVGTLSVIFANLAAFARFDPENPVASRFVDEDLNRVWSAERLHSNAQSCELDRARELAPLIERADILLDLHSMLWDSEPLLLAPNTESSLTFAAALADPDGPDLIVTDLGHRGGNRLIEHPRFTTHGGGCACLLEAGGHWQRRTADTAEAVTMKALEFAWGQRPARRVMLRRAIVTDNVVAQSANFAFTESYRGGAFIRHGGTIIAQDGPDDICTPYDDCLLIMPNHRPARGHMAVRLAKLI</sequence>
<keyword evidence="4" id="KW-0862">Zinc</keyword>
<dbReference type="Proteomes" id="UP000032679">
    <property type="component" value="Unassembled WGS sequence"/>
</dbReference>
<dbReference type="RefSeq" id="WP_084712035.1">
    <property type="nucleotide sequence ID" value="NZ_BALE01000009.1"/>
</dbReference>
<accession>A0A0D6MID2</accession>
<evidence type="ECO:0000256" key="4">
    <source>
        <dbReference type="ARBA" id="ARBA00022833"/>
    </source>
</evidence>
<keyword evidence="7" id="KW-1185">Reference proteome</keyword>
<comment type="cofactor">
    <cofactor evidence="1">
        <name>Zn(2+)</name>
        <dbReference type="ChEBI" id="CHEBI:29105"/>
    </cofactor>
</comment>
<protein>
    <recommendedName>
        <fullName evidence="5">Succinylglutamate desuccinylase/Aspartoacylase catalytic domain-containing protein</fullName>
    </recommendedName>
</protein>
<dbReference type="GO" id="GO:0016788">
    <property type="term" value="F:hydrolase activity, acting on ester bonds"/>
    <property type="evidence" value="ECO:0007669"/>
    <property type="project" value="InterPro"/>
</dbReference>
<dbReference type="GO" id="GO:0005829">
    <property type="term" value="C:cytosol"/>
    <property type="evidence" value="ECO:0007669"/>
    <property type="project" value="TreeGrafter"/>
</dbReference>
<dbReference type="PANTHER" id="PTHR15162:SF7">
    <property type="entry name" value="SUCCINYLGLUTAMATE DESUCCINYLASE"/>
    <property type="match status" value="1"/>
</dbReference>
<name>A0A0D6MID2_9PROT</name>
<keyword evidence="3" id="KW-0378">Hydrolase</keyword>
<dbReference type="GO" id="GO:0046872">
    <property type="term" value="F:metal ion binding"/>
    <property type="evidence" value="ECO:0007669"/>
    <property type="project" value="UniProtKB-KW"/>
</dbReference>
<evidence type="ECO:0000256" key="2">
    <source>
        <dbReference type="ARBA" id="ARBA00022723"/>
    </source>
</evidence>
<dbReference type="AlphaFoldDB" id="A0A0D6MID2"/>
<keyword evidence="2" id="KW-0479">Metal-binding</keyword>
<dbReference type="Gene3D" id="3.40.630.10">
    <property type="entry name" value="Zn peptidases"/>
    <property type="match status" value="1"/>
</dbReference>
<feature type="domain" description="Succinylglutamate desuccinylase/Aspartoacylase catalytic" evidence="5">
    <location>
        <begin position="64"/>
        <end position="242"/>
    </location>
</feature>
<dbReference type="EMBL" id="BALE01000009">
    <property type="protein sequence ID" value="GAN53377.1"/>
    <property type="molecule type" value="Genomic_DNA"/>
</dbReference>
<dbReference type="PANTHER" id="PTHR15162">
    <property type="entry name" value="ASPARTOACYLASE"/>
    <property type="match status" value="1"/>
</dbReference>
<dbReference type="InterPro" id="IPR055438">
    <property type="entry name" value="AstE_AspA_cat"/>
</dbReference>